<keyword evidence="3" id="KW-1185">Reference proteome</keyword>
<dbReference type="KEGG" id="xce:Xcel_1597"/>
<dbReference type="Pfam" id="PF26343">
    <property type="entry name" value="VapC50_C"/>
    <property type="match status" value="1"/>
</dbReference>
<evidence type="ECO:0000313" key="3">
    <source>
        <dbReference type="Proteomes" id="UP000002255"/>
    </source>
</evidence>
<gene>
    <name evidence="2" type="ordered locus">Xcel_1597</name>
</gene>
<name>D1BSD1_XYLCX</name>
<dbReference type="Proteomes" id="UP000002255">
    <property type="component" value="Chromosome"/>
</dbReference>
<sequence>MWWSTAAGCPWPLSSPAGSATTEPCSPRCWPPDEVLFDQFELDPHGAFSVIVEQGSAMRRPLTAVVDVLAALDRAGTPEFASVV</sequence>
<dbReference type="HOGENOM" id="CLU_2526723_0_0_11"/>
<protein>
    <recommendedName>
        <fullName evidence="1">VapC50 C-terminal domain-containing protein</fullName>
    </recommendedName>
</protein>
<feature type="domain" description="VapC50 C-terminal" evidence="1">
    <location>
        <begin position="32"/>
        <end position="83"/>
    </location>
</feature>
<dbReference type="EMBL" id="CP001821">
    <property type="protein sequence ID" value="ACZ30623.1"/>
    <property type="molecule type" value="Genomic_DNA"/>
</dbReference>
<dbReference type="AlphaFoldDB" id="D1BSD1"/>
<accession>D1BSD1</accession>
<proteinExistence type="predicted"/>
<dbReference type="InterPro" id="IPR058652">
    <property type="entry name" value="VapC50_C"/>
</dbReference>
<organism evidence="2 3">
    <name type="scientific">Xylanimonas cellulosilytica (strain DSM 15894 / JCM 12276 / CECT 5975 / KCTC 9989 / LMG 20990 / NBRC 107835 / XIL07)</name>
    <dbReference type="NCBI Taxonomy" id="446471"/>
    <lineage>
        <taxon>Bacteria</taxon>
        <taxon>Bacillati</taxon>
        <taxon>Actinomycetota</taxon>
        <taxon>Actinomycetes</taxon>
        <taxon>Micrococcales</taxon>
        <taxon>Promicromonosporaceae</taxon>
        <taxon>Xylanimonas</taxon>
    </lineage>
</organism>
<evidence type="ECO:0000259" key="1">
    <source>
        <dbReference type="Pfam" id="PF26343"/>
    </source>
</evidence>
<evidence type="ECO:0000313" key="2">
    <source>
        <dbReference type="EMBL" id="ACZ30623.1"/>
    </source>
</evidence>
<reference evidence="3" key="1">
    <citation type="submission" date="2009-11" db="EMBL/GenBank/DDBJ databases">
        <title>The complete chromosome of Xylanimonas cellulosilytica DSM 15894.</title>
        <authorList>
            <consortium name="US DOE Joint Genome Institute (JGI-PGF)"/>
            <person name="Lucas S."/>
            <person name="Copeland A."/>
            <person name="Lapidus A."/>
            <person name="Glavina del Rio T."/>
            <person name="Dalin E."/>
            <person name="Tice H."/>
            <person name="Bruce D."/>
            <person name="Goodwin L."/>
            <person name="Pitluck S."/>
            <person name="Kyrpides N."/>
            <person name="Mavromatis K."/>
            <person name="Ivanova N."/>
            <person name="Mikhailova N."/>
            <person name="Foster B."/>
            <person name="Clum A."/>
            <person name="Brettin T."/>
            <person name="Detter J.C."/>
            <person name="Han C."/>
            <person name="Larimer F."/>
            <person name="Land M."/>
            <person name="Hauser L."/>
            <person name="Markowitz V."/>
            <person name="Cheng J.F."/>
            <person name="Hugenholtz P."/>
            <person name="Woyke T."/>
            <person name="Wu D."/>
            <person name="Gehrich-Schroeter G."/>
            <person name="Schneider S."/>
            <person name="Pukall S.R."/>
            <person name="Klenk H.P."/>
            <person name="Eisen J.A."/>
        </authorList>
    </citation>
    <scope>NUCLEOTIDE SEQUENCE [LARGE SCALE GENOMIC DNA]</scope>
    <source>
        <strain evidence="3">DSM 15894 / CECT 5975 / LMG 20990 / XIL07</strain>
    </source>
</reference>
<reference evidence="2 3" key="2">
    <citation type="journal article" date="2010" name="Stand. Genomic Sci.">
        <title>Complete genome sequence of Xylanimonas cellulosilytica type strain (XIL07).</title>
        <authorList>
            <person name="Foster B."/>
            <person name="Pukall R."/>
            <person name="Abt B."/>
            <person name="Nolan M."/>
            <person name="Glavina Del Rio T."/>
            <person name="Chen F."/>
            <person name="Lucas S."/>
            <person name="Tice H."/>
            <person name="Pitluck S."/>
            <person name="Cheng J.-F."/>
            <person name="Chertkov O."/>
            <person name="Brettin T."/>
            <person name="Han C."/>
            <person name="Detter J.C."/>
            <person name="Bruce D."/>
            <person name="Goodwin L."/>
            <person name="Ivanova N."/>
            <person name="Mavromatis K."/>
            <person name="Pati A."/>
            <person name="Mikhailova N."/>
            <person name="Chen A."/>
            <person name="Palaniappan K."/>
            <person name="Land M."/>
            <person name="Hauser L."/>
            <person name="Chang Y.-J."/>
            <person name="Jeffries C.D."/>
            <person name="Chain P."/>
            <person name="Rohde M."/>
            <person name="Goeker M."/>
            <person name="Bristow J."/>
            <person name="Eisen J.A."/>
            <person name="Markowitz V."/>
            <person name="Hugenholtz P."/>
            <person name="Kyrpides N.C."/>
            <person name="Klenk H.-P."/>
            <person name="Lapidus A."/>
        </authorList>
    </citation>
    <scope>NUCLEOTIDE SEQUENCE [LARGE SCALE GENOMIC DNA]</scope>
    <source>
        <strain evidence="3">DSM 15894 / CECT 5975 / LMG 20990 / XIL07</strain>
    </source>
</reference>